<dbReference type="InterPro" id="IPR025252">
    <property type="entry name" value="DUF4200"/>
</dbReference>
<evidence type="ECO:0000256" key="3">
    <source>
        <dbReference type="SAM" id="MobiDB-lite"/>
    </source>
</evidence>
<organism evidence="5 6">
    <name type="scientific">Prorocentrum cordatum</name>
    <dbReference type="NCBI Taxonomy" id="2364126"/>
    <lineage>
        <taxon>Eukaryota</taxon>
        <taxon>Sar</taxon>
        <taxon>Alveolata</taxon>
        <taxon>Dinophyceae</taxon>
        <taxon>Prorocentrales</taxon>
        <taxon>Prorocentraceae</taxon>
        <taxon>Prorocentrum</taxon>
    </lineage>
</organism>
<evidence type="ECO:0000313" key="6">
    <source>
        <dbReference type="Proteomes" id="UP001189429"/>
    </source>
</evidence>
<gene>
    <name evidence="5" type="ORF">PCOR1329_LOCUS58497</name>
</gene>
<feature type="domain" description="DUF4200" evidence="4">
    <location>
        <begin position="30"/>
        <end position="146"/>
    </location>
</feature>
<feature type="compositionally biased region" description="Low complexity" evidence="3">
    <location>
        <begin position="369"/>
        <end position="400"/>
    </location>
</feature>
<dbReference type="InterPro" id="IPR051147">
    <property type="entry name" value="CFAP_domain-containing"/>
</dbReference>
<comment type="caution">
    <text evidence="5">The sequence shown here is derived from an EMBL/GenBank/DDBJ whole genome shotgun (WGS) entry which is preliminary data.</text>
</comment>
<name>A0ABN9VK52_9DINO</name>
<proteinExistence type="predicted"/>
<evidence type="ECO:0000313" key="5">
    <source>
        <dbReference type="EMBL" id="CAK0873238.1"/>
    </source>
</evidence>
<keyword evidence="1 2" id="KW-0175">Coiled coil</keyword>
<dbReference type="Proteomes" id="UP001189429">
    <property type="component" value="Unassembled WGS sequence"/>
</dbReference>
<protein>
    <recommendedName>
        <fullName evidence="4">DUF4200 domain-containing protein</fullName>
    </recommendedName>
</protein>
<evidence type="ECO:0000256" key="2">
    <source>
        <dbReference type="SAM" id="Coils"/>
    </source>
</evidence>
<feature type="coiled-coil region" evidence="2">
    <location>
        <begin position="82"/>
        <end position="123"/>
    </location>
</feature>
<evidence type="ECO:0000256" key="1">
    <source>
        <dbReference type="ARBA" id="ARBA00023054"/>
    </source>
</evidence>
<sequence>EWTKADDGKIAKLRGILSALQEENQNTQLLRKVSEDSAAQRALDATRASVDARTRACKDMEEQFFQKQNELRRHWLEEKSRLDKLNENIERSQKRSKDEQRECHRLQEEVGALEADLASQEAARAAEQRRIGHVSMYKEFLEEVVSVCEHEFENDVGVLLNRHRTLEQSNAELHRANREMTGRLDELRERHQRESSALQNEHLRVSSLLHDCQGRLEQARVQNQQVEESLSRALGEKSKEESEVGVIRMAIEQIFERTLVSCRVEQRRNVMRDAIDPKYTPLRMDRSEWRLNQMLQQIGERVEDLRDMYGQARERLKPDAGHRAAGSDDREAWAGEVGFVTEGPGPAELPGQAEPTSAWSLPSAAAGSARGPLPAAAVAAGAAAAGGKQGAPRTAAGSATRRGRAPPRRPRRRGGRRRQVRRAPRRGRRRS</sequence>
<dbReference type="Pfam" id="PF13863">
    <property type="entry name" value="DUF4200"/>
    <property type="match status" value="1"/>
</dbReference>
<dbReference type="EMBL" id="CAUYUJ010017256">
    <property type="protein sequence ID" value="CAK0873238.1"/>
    <property type="molecule type" value="Genomic_DNA"/>
</dbReference>
<dbReference type="PANTHER" id="PTHR21683:SF2">
    <property type="entry name" value="COILED-COIL DOMAIN-CONTAINING PROTEIN 42 LIKE-2-LIKE"/>
    <property type="match status" value="1"/>
</dbReference>
<dbReference type="PANTHER" id="PTHR21683">
    <property type="entry name" value="COILED-COIL DOMAIN-CONTAINING PROTEIN 42 LIKE-2-LIKE-RELATED"/>
    <property type="match status" value="1"/>
</dbReference>
<keyword evidence="6" id="KW-1185">Reference proteome</keyword>
<accession>A0ABN9VK52</accession>
<feature type="coiled-coil region" evidence="2">
    <location>
        <begin position="170"/>
        <end position="243"/>
    </location>
</feature>
<feature type="compositionally biased region" description="Basic residues" evidence="3">
    <location>
        <begin position="401"/>
        <end position="431"/>
    </location>
</feature>
<feature type="region of interest" description="Disordered" evidence="3">
    <location>
        <begin position="339"/>
        <end position="431"/>
    </location>
</feature>
<reference evidence="5" key="1">
    <citation type="submission" date="2023-10" db="EMBL/GenBank/DDBJ databases">
        <authorList>
            <person name="Chen Y."/>
            <person name="Shah S."/>
            <person name="Dougan E. K."/>
            <person name="Thang M."/>
            <person name="Chan C."/>
        </authorList>
    </citation>
    <scope>NUCLEOTIDE SEQUENCE [LARGE SCALE GENOMIC DNA]</scope>
</reference>
<feature type="non-terminal residue" evidence="5">
    <location>
        <position position="1"/>
    </location>
</feature>
<evidence type="ECO:0000259" key="4">
    <source>
        <dbReference type="Pfam" id="PF13863"/>
    </source>
</evidence>